<dbReference type="Proteomes" id="UP000515135">
    <property type="component" value="Unplaced"/>
</dbReference>
<feature type="domain" description="Ribosomal protein/NADH dehydrogenase" evidence="17">
    <location>
        <begin position="25"/>
        <end position="98"/>
    </location>
</feature>
<protein>
    <recommendedName>
        <fullName evidence="5">NADH dehydrogenase [ubiquinone] 1 alpha subcomplex subunit 2</fullName>
    </recommendedName>
    <alternativeName>
        <fullName evidence="14">Complex I-B8</fullName>
    </alternativeName>
    <alternativeName>
        <fullName evidence="15">NADH-ubiquinone oxidoreductase B8 subunit</fullName>
    </alternativeName>
</protein>
<dbReference type="GeneID" id="109467863"/>
<comment type="similarity">
    <text evidence="3">Belongs to the complex I NDUFA2 subunit family.</text>
</comment>
<evidence type="ECO:0000256" key="2">
    <source>
        <dbReference type="ARBA" id="ARBA00004443"/>
    </source>
</evidence>
<evidence type="ECO:0000256" key="10">
    <source>
        <dbReference type="ARBA" id="ARBA00022990"/>
    </source>
</evidence>
<evidence type="ECO:0000256" key="7">
    <source>
        <dbReference type="ARBA" id="ARBA00022660"/>
    </source>
</evidence>
<keyword evidence="10" id="KW-0007">Acetylation</keyword>
<keyword evidence="8" id="KW-0999">Mitochondrion inner membrane</keyword>
<evidence type="ECO:0000259" key="17">
    <source>
        <dbReference type="SMART" id="SM00916"/>
    </source>
</evidence>
<organism evidence="18 19">
    <name type="scientific">Branchiostoma belcheri</name>
    <name type="common">Amphioxus</name>
    <dbReference type="NCBI Taxonomy" id="7741"/>
    <lineage>
        <taxon>Eukaryota</taxon>
        <taxon>Metazoa</taxon>
        <taxon>Chordata</taxon>
        <taxon>Cephalochordata</taxon>
        <taxon>Leptocardii</taxon>
        <taxon>Amphioxiformes</taxon>
        <taxon>Branchiostomatidae</taxon>
        <taxon>Branchiostoma</taxon>
    </lineage>
</organism>
<gene>
    <name evidence="19" type="primary">LOC109467863</name>
</gene>
<keyword evidence="18" id="KW-1185">Reference proteome</keyword>
<dbReference type="SMART" id="SM00916">
    <property type="entry name" value="L51_S25_CI-B8"/>
    <property type="match status" value="1"/>
</dbReference>
<dbReference type="SUPFAM" id="SSF52833">
    <property type="entry name" value="Thioredoxin-like"/>
    <property type="match status" value="1"/>
</dbReference>
<dbReference type="InterPro" id="IPR007741">
    <property type="entry name" value="Ribosomal_mL43/mS25/NADH_DH"/>
</dbReference>
<evidence type="ECO:0000256" key="5">
    <source>
        <dbReference type="ARBA" id="ARBA00016394"/>
    </source>
</evidence>
<dbReference type="InterPro" id="IPR016464">
    <property type="entry name" value="NADH_Ub_cplx-1_asu_su-2"/>
</dbReference>
<evidence type="ECO:0000313" key="19">
    <source>
        <dbReference type="RefSeq" id="XP_019621529.1"/>
    </source>
</evidence>
<evidence type="ECO:0000256" key="14">
    <source>
        <dbReference type="ARBA" id="ARBA00031441"/>
    </source>
</evidence>
<dbReference type="Pfam" id="PF05047">
    <property type="entry name" value="L51_S25_CI-B8"/>
    <property type="match status" value="1"/>
</dbReference>
<accession>A0A6P4YHZ0</accession>
<dbReference type="GO" id="GO:0005743">
    <property type="term" value="C:mitochondrial inner membrane"/>
    <property type="evidence" value="ECO:0007669"/>
    <property type="project" value="UniProtKB-SubCell"/>
</dbReference>
<evidence type="ECO:0000256" key="11">
    <source>
        <dbReference type="ARBA" id="ARBA00023128"/>
    </source>
</evidence>
<keyword evidence="7" id="KW-0679">Respiratory chain</keyword>
<proteinExistence type="inferred from homology"/>
<dbReference type="OrthoDB" id="10250268at2759"/>
<comment type="function">
    <text evidence="1">Accessory subunit of the mitochondrial membrane respiratory chain NADH dehydrogenase (Complex I), that is believed not to be involved in catalysis. Complex I functions in the transfer of electrons from NADH to the respiratory chain. The immediate electron acceptor for the enzyme is believed to be ubiquinone.</text>
</comment>
<dbReference type="FunFam" id="3.40.30.10:FF:000127">
    <property type="entry name" value="NADH dehydrogenase [ubiquinone] 1 alpha subcomplex subunit 2"/>
    <property type="match status" value="1"/>
</dbReference>
<evidence type="ECO:0000256" key="15">
    <source>
        <dbReference type="ARBA" id="ARBA00032513"/>
    </source>
</evidence>
<keyword evidence="13 16" id="KW-1015">Disulfide bond</keyword>
<dbReference type="PANTHER" id="PTHR12878:SF0">
    <property type="entry name" value="NADH DEHYDROGENASE [UBIQUINONE] 1 ALPHA SUBCOMPLEX SUBUNIT 2"/>
    <property type="match status" value="1"/>
</dbReference>
<dbReference type="RefSeq" id="XP_019621529.1">
    <property type="nucleotide sequence ID" value="XM_019765970.1"/>
</dbReference>
<dbReference type="PIRSF" id="PIRSF005822">
    <property type="entry name" value="NDUA2"/>
    <property type="match status" value="1"/>
</dbReference>
<feature type="disulfide bond" description="Redox-active" evidence="16">
    <location>
        <begin position="24"/>
        <end position="58"/>
    </location>
</feature>
<evidence type="ECO:0000256" key="1">
    <source>
        <dbReference type="ARBA" id="ARBA00003195"/>
    </source>
</evidence>
<comment type="subunit">
    <text evidence="4">Complex I is composed of 45 different subunits.</text>
</comment>
<comment type="subcellular location">
    <subcellularLocation>
        <location evidence="2">Mitochondrion inner membrane</location>
        <topology evidence="2">Peripheral membrane protein</topology>
        <orientation evidence="2">Matrix side</orientation>
    </subcellularLocation>
</comment>
<keyword evidence="12" id="KW-0472">Membrane</keyword>
<dbReference type="InterPro" id="IPR036249">
    <property type="entry name" value="Thioredoxin-like_sf"/>
</dbReference>
<evidence type="ECO:0000256" key="16">
    <source>
        <dbReference type="PIRSR" id="PIRSR005822-1"/>
    </source>
</evidence>
<evidence type="ECO:0000256" key="8">
    <source>
        <dbReference type="ARBA" id="ARBA00022792"/>
    </source>
</evidence>
<dbReference type="PANTHER" id="PTHR12878">
    <property type="entry name" value="NADH-UBIQUINONE OXIDOREDUCTASE B8 SUBUNIT"/>
    <property type="match status" value="1"/>
</dbReference>
<dbReference type="GO" id="GO:0045271">
    <property type="term" value="C:respiratory chain complex I"/>
    <property type="evidence" value="ECO:0007669"/>
    <property type="project" value="UniProtKB-ARBA"/>
</dbReference>
<evidence type="ECO:0000256" key="4">
    <source>
        <dbReference type="ARBA" id="ARBA00011533"/>
    </source>
</evidence>
<name>A0A6P4YHZ0_BRABE</name>
<dbReference type="KEGG" id="bbel:109467863"/>
<evidence type="ECO:0000256" key="6">
    <source>
        <dbReference type="ARBA" id="ARBA00022448"/>
    </source>
</evidence>
<reference evidence="19" key="1">
    <citation type="submission" date="2025-08" db="UniProtKB">
        <authorList>
            <consortium name="RefSeq"/>
        </authorList>
    </citation>
    <scope>IDENTIFICATION</scope>
    <source>
        <tissue evidence="19">Gonad</tissue>
    </source>
</reference>
<keyword evidence="6" id="KW-0813">Transport</keyword>
<evidence type="ECO:0000256" key="9">
    <source>
        <dbReference type="ARBA" id="ARBA00022982"/>
    </source>
</evidence>
<evidence type="ECO:0000256" key="3">
    <source>
        <dbReference type="ARBA" id="ARBA00008939"/>
    </source>
</evidence>
<dbReference type="AlphaFoldDB" id="A0A6P4YHZ0"/>
<keyword evidence="9" id="KW-0249">Electron transport</keyword>
<evidence type="ECO:0000256" key="13">
    <source>
        <dbReference type="ARBA" id="ARBA00023157"/>
    </source>
</evidence>
<keyword evidence="11" id="KW-0496">Mitochondrion</keyword>
<evidence type="ECO:0000313" key="18">
    <source>
        <dbReference type="Proteomes" id="UP000515135"/>
    </source>
</evidence>
<evidence type="ECO:0000256" key="12">
    <source>
        <dbReference type="ARBA" id="ARBA00023136"/>
    </source>
</evidence>
<dbReference type="Gene3D" id="3.40.30.10">
    <property type="entry name" value="Glutaredoxin"/>
    <property type="match status" value="1"/>
</dbReference>
<sequence>MAANLVRAMSPFPRHLKELRLHLCQRSAASQGVRDFVENHYVDLKKQNPQFPILIRECSGVEPKVWARYEFGRERNLPLSNMTSDQVAKALQMLAEQK</sequence>